<protein>
    <submittedName>
        <fullName evidence="3">Similar to Protein unc-45 homolog A acc. no. Q9H3U1</fullName>
    </submittedName>
</protein>
<sequence>MDTNDVSDVPQFIQMLERQKEILKMSAAFAGKRPERREPLATLVFRHLQHLQRKATPNQYSFQTSFITEVYPPSTAPFESLTPLFIRDLTLQTHHRGRYILLRTATPPSKLTGIMTTVEDERGDGELLALYNQDERLDPEHIIPKDTVCLVKEPYYKTTSNGTYSIRVDHVSDIIFLGALDSRIPLNWRNSQVQNWSAEKWREHGNSAVRSGNFTKARASYTNALSCPTDDQELLKIRNNRAYANLKLGRFDEALKDADVALQLCPTDEKALFRASQALYELNNFQESLSYLQRLVERYPENASAQKELSRTKLRIDEEKHATFNFRQMLDTVDKETTSLDCATYIGPITIKESKGRGRGVFLTRDVKAGDLLLCEKACAAKHSLDSKSRISLVINTNTSRMTKGEQANVISQIINQLYQNPSKTHSITSAYSGSYQTVKEIEVDGEPIVDSFLVEKIVSLNSFGCPISSAKEFRDYRKMSQGQDSEKSGHDSSGYWVFSSHFNHACIPNVSRSFIGNFMIVRAAKDLASGEELTLEYVSAHLNEKERQKKLSSWGFICDCKLCHADRLTPKEKNQKRAALMKTVVAYFKNSEQWYASGTVTKSHLDKIVKILNDLEATYVSPAFEQPRFKLLSPYLEVIRIYRNLNLPREVIAMAKKALSSLGFEIQTVADRLRVTSGPGLFRSDFTIEMFLHLASAYGYIGNKKFRDDLVGYEKKSKGEASC</sequence>
<accession>U4KVA2</accession>
<dbReference type="Pfam" id="PF13432">
    <property type="entry name" value="TPR_16"/>
    <property type="match status" value="1"/>
</dbReference>
<dbReference type="PANTHER" id="PTHR47643">
    <property type="entry name" value="TPR DOMAIN PROTEIN (AFU_ORTHOLOGUE AFUA_5G12710)"/>
    <property type="match status" value="1"/>
</dbReference>
<evidence type="ECO:0000313" key="3">
    <source>
        <dbReference type="EMBL" id="CCX05167.1"/>
    </source>
</evidence>
<dbReference type="Pfam" id="PF00856">
    <property type="entry name" value="SET"/>
    <property type="match status" value="1"/>
</dbReference>
<dbReference type="AlphaFoldDB" id="U4KVA2"/>
<keyword evidence="4" id="KW-1185">Reference proteome</keyword>
<keyword evidence="1" id="KW-0802">TPR repeat</keyword>
<dbReference type="Pfam" id="PF13174">
    <property type="entry name" value="TPR_6"/>
    <property type="match status" value="1"/>
</dbReference>
<feature type="domain" description="SET" evidence="2">
    <location>
        <begin position="347"/>
        <end position="539"/>
    </location>
</feature>
<dbReference type="InterPro" id="IPR053209">
    <property type="entry name" value="Gramillin-biosynth_MTr"/>
</dbReference>
<dbReference type="PANTHER" id="PTHR47643:SF2">
    <property type="entry name" value="TPR DOMAIN PROTEIN (AFU_ORTHOLOGUE AFUA_5G12710)"/>
    <property type="match status" value="1"/>
</dbReference>
<dbReference type="OrthoDB" id="438641at2759"/>
<dbReference type="EMBL" id="HF935235">
    <property type="protein sequence ID" value="CCX05167.1"/>
    <property type="molecule type" value="Genomic_DNA"/>
</dbReference>
<evidence type="ECO:0000256" key="1">
    <source>
        <dbReference type="PROSITE-ProRule" id="PRU00339"/>
    </source>
</evidence>
<evidence type="ECO:0000259" key="2">
    <source>
        <dbReference type="PROSITE" id="PS50280"/>
    </source>
</evidence>
<dbReference type="SUPFAM" id="SSF48452">
    <property type="entry name" value="TPR-like"/>
    <property type="match status" value="1"/>
</dbReference>
<dbReference type="InterPro" id="IPR011990">
    <property type="entry name" value="TPR-like_helical_dom_sf"/>
</dbReference>
<dbReference type="Gene3D" id="1.25.40.10">
    <property type="entry name" value="Tetratricopeptide repeat domain"/>
    <property type="match status" value="1"/>
</dbReference>
<dbReference type="Gene3D" id="2.170.270.10">
    <property type="entry name" value="SET domain"/>
    <property type="match status" value="1"/>
</dbReference>
<evidence type="ECO:0000313" key="4">
    <source>
        <dbReference type="Proteomes" id="UP000018144"/>
    </source>
</evidence>
<dbReference type="SUPFAM" id="SSF82199">
    <property type="entry name" value="SET domain"/>
    <property type="match status" value="1"/>
</dbReference>
<dbReference type="PROSITE" id="PS50005">
    <property type="entry name" value="TPR"/>
    <property type="match status" value="1"/>
</dbReference>
<dbReference type="Proteomes" id="UP000018144">
    <property type="component" value="Unassembled WGS sequence"/>
</dbReference>
<gene>
    <name evidence="3" type="ORF">PCON_04754</name>
</gene>
<dbReference type="InterPro" id="IPR019734">
    <property type="entry name" value="TPR_rpt"/>
</dbReference>
<reference evidence="3 4" key="1">
    <citation type="journal article" date="2013" name="PLoS Genet.">
        <title>The genome and development-dependent transcriptomes of Pyronema confluens: a window into fungal evolution.</title>
        <authorList>
            <person name="Traeger S."/>
            <person name="Altegoer F."/>
            <person name="Freitag M."/>
            <person name="Gabaldon T."/>
            <person name="Kempken F."/>
            <person name="Kumar A."/>
            <person name="Marcet-Houben M."/>
            <person name="Poggeler S."/>
            <person name="Stajich J.E."/>
            <person name="Nowrousian M."/>
        </authorList>
    </citation>
    <scope>NUCLEOTIDE SEQUENCE [LARGE SCALE GENOMIC DNA]</scope>
    <source>
        <strain evidence="4">CBS 100304</strain>
        <tissue evidence="3">Vegetative mycelium</tissue>
    </source>
</reference>
<dbReference type="eggNOG" id="KOG2084">
    <property type="taxonomic scope" value="Eukaryota"/>
</dbReference>
<dbReference type="OMA" id="NLQHWGF"/>
<dbReference type="InterPro" id="IPR001214">
    <property type="entry name" value="SET_dom"/>
</dbReference>
<dbReference type="PROSITE" id="PS50280">
    <property type="entry name" value="SET"/>
    <property type="match status" value="1"/>
</dbReference>
<organism evidence="3 4">
    <name type="scientific">Pyronema omphalodes (strain CBS 100304)</name>
    <name type="common">Pyronema confluens</name>
    <dbReference type="NCBI Taxonomy" id="1076935"/>
    <lineage>
        <taxon>Eukaryota</taxon>
        <taxon>Fungi</taxon>
        <taxon>Dikarya</taxon>
        <taxon>Ascomycota</taxon>
        <taxon>Pezizomycotina</taxon>
        <taxon>Pezizomycetes</taxon>
        <taxon>Pezizales</taxon>
        <taxon>Pyronemataceae</taxon>
        <taxon>Pyronema</taxon>
    </lineage>
</organism>
<feature type="repeat" description="TPR" evidence="1">
    <location>
        <begin position="269"/>
        <end position="302"/>
    </location>
</feature>
<name>U4KVA2_PYROM</name>
<dbReference type="STRING" id="1076935.U4KVA2"/>
<dbReference type="InterPro" id="IPR046341">
    <property type="entry name" value="SET_dom_sf"/>
</dbReference>
<dbReference type="SMART" id="SM00317">
    <property type="entry name" value="SET"/>
    <property type="match status" value="1"/>
</dbReference>
<dbReference type="SMART" id="SM00028">
    <property type="entry name" value="TPR"/>
    <property type="match status" value="3"/>
</dbReference>
<proteinExistence type="predicted"/>